<feature type="compositionally biased region" description="Basic and acidic residues" evidence="6">
    <location>
        <begin position="30"/>
        <end position="42"/>
    </location>
</feature>
<proteinExistence type="predicted"/>
<dbReference type="GO" id="GO:0008312">
    <property type="term" value="F:7S RNA binding"/>
    <property type="evidence" value="ECO:0007669"/>
    <property type="project" value="InterPro"/>
</dbReference>
<organism evidence="8 9">
    <name type="scientific">Caenorhabditis angaria</name>
    <dbReference type="NCBI Taxonomy" id="860376"/>
    <lineage>
        <taxon>Eukaryota</taxon>
        <taxon>Metazoa</taxon>
        <taxon>Ecdysozoa</taxon>
        <taxon>Nematoda</taxon>
        <taxon>Chromadorea</taxon>
        <taxon>Rhabditida</taxon>
        <taxon>Rhabditina</taxon>
        <taxon>Rhabditomorpha</taxon>
        <taxon>Rhabditoidea</taxon>
        <taxon>Rhabditidae</taxon>
        <taxon>Peloderinae</taxon>
        <taxon>Caenorhabditis</taxon>
    </lineage>
</organism>
<dbReference type="EMBL" id="CANHGI010000002">
    <property type="protein sequence ID" value="CAI5442779.1"/>
    <property type="molecule type" value="Genomic_DNA"/>
</dbReference>
<dbReference type="GO" id="GO:0005786">
    <property type="term" value="C:signal recognition particle, endoplasmic reticulum targeting"/>
    <property type="evidence" value="ECO:0007669"/>
    <property type="project" value="TreeGrafter"/>
</dbReference>
<reference evidence="8" key="1">
    <citation type="submission" date="2022-11" db="EMBL/GenBank/DDBJ databases">
        <authorList>
            <person name="Kikuchi T."/>
        </authorList>
    </citation>
    <scope>NUCLEOTIDE SEQUENCE</scope>
    <source>
        <strain evidence="8">PS1010</strain>
    </source>
</reference>
<dbReference type="Pfam" id="PF08492">
    <property type="entry name" value="SRP72"/>
    <property type="match status" value="1"/>
</dbReference>
<evidence type="ECO:0000259" key="7">
    <source>
        <dbReference type="Pfam" id="PF08492"/>
    </source>
</evidence>
<dbReference type="PANTHER" id="PTHR14094:SF9">
    <property type="entry name" value="SIGNAL RECOGNITION PARTICLE SUBUNIT SRP72"/>
    <property type="match status" value="1"/>
</dbReference>
<dbReference type="GO" id="GO:0005783">
    <property type="term" value="C:endoplasmic reticulum"/>
    <property type="evidence" value="ECO:0007669"/>
    <property type="project" value="UniProtKB-SubCell"/>
</dbReference>
<comment type="subcellular location">
    <subcellularLocation>
        <location evidence="2">Cytoplasm</location>
    </subcellularLocation>
    <subcellularLocation>
        <location evidence="1">Endoplasmic reticulum</location>
    </subcellularLocation>
</comment>
<dbReference type="Proteomes" id="UP001152747">
    <property type="component" value="Unassembled WGS sequence"/>
</dbReference>
<feature type="compositionally biased region" description="Basic residues" evidence="6">
    <location>
        <begin position="98"/>
        <end position="107"/>
    </location>
</feature>
<sequence length="107" mass="12462">MKKSHFLAFGKKRKCKIRLPKNYNPDVLTDPERWLPRQERSTYKKKRKNREREIGRGTQGSLSANPNIEYMAASPNSPRPLPGPAAEGPRQQRPNFQKQKKKKSSKF</sequence>
<evidence type="ECO:0000256" key="4">
    <source>
        <dbReference type="ARBA" id="ARBA00022824"/>
    </source>
</evidence>
<evidence type="ECO:0000256" key="2">
    <source>
        <dbReference type="ARBA" id="ARBA00004496"/>
    </source>
</evidence>
<evidence type="ECO:0000313" key="9">
    <source>
        <dbReference type="Proteomes" id="UP001152747"/>
    </source>
</evidence>
<keyword evidence="9" id="KW-1185">Reference proteome</keyword>
<keyword evidence="3" id="KW-0963">Cytoplasm</keyword>
<gene>
    <name evidence="8" type="ORF">CAMP_LOCUS5416</name>
</gene>
<dbReference type="AlphaFoldDB" id="A0A9P1MWE9"/>
<accession>A0A9P1MWE9</accession>
<evidence type="ECO:0000313" key="8">
    <source>
        <dbReference type="EMBL" id="CAI5442779.1"/>
    </source>
</evidence>
<protein>
    <recommendedName>
        <fullName evidence="7">Signal recognition particle SRP72 subunit RNA-binding domain-containing protein</fullName>
    </recommendedName>
</protein>
<feature type="region of interest" description="Disordered" evidence="6">
    <location>
        <begin position="21"/>
        <end position="107"/>
    </location>
</feature>
<keyword evidence="5" id="KW-0687">Ribonucleoprotein</keyword>
<feature type="domain" description="Signal recognition particle SRP72 subunit RNA-binding" evidence="7">
    <location>
        <begin position="11"/>
        <end position="45"/>
    </location>
</feature>
<dbReference type="GO" id="GO:0043022">
    <property type="term" value="F:ribosome binding"/>
    <property type="evidence" value="ECO:0007669"/>
    <property type="project" value="TreeGrafter"/>
</dbReference>
<comment type="caution">
    <text evidence="8">The sequence shown here is derived from an EMBL/GenBank/DDBJ whole genome shotgun (WGS) entry which is preliminary data.</text>
</comment>
<dbReference type="GO" id="GO:0006614">
    <property type="term" value="P:SRP-dependent cotranslational protein targeting to membrane"/>
    <property type="evidence" value="ECO:0007669"/>
    <property type="project" value="InterPro"/>
</dbReference>
<dbReference type="PANTHER" id="PTHR14094">
    <property type="entry name" value="SIGNAL RECOGNITION PARTICLE 72"/>
    <property type="match status" value="1"/>
</dbReference>
<dbReference type="InterPro" id="IPR013699">
    <property type="entry name" value="Signal_recog_part_SRP72_RNA-bd"/>
</dbReference>
<evidence type="ECO:0000256" key="5">
    <source>
        <dbReference type="ARBA" id="ARBA00023274"/>
    </source>
</evidence>
<dbReference type="OrthoDB" id="5421607at2759"/>
<name>A0A9P1MWE9_9PELO</name>
<evidence type="ECO:0000256" key="1">
    <source>
        <dbReference type="ARBA" id="ARBA00004240"/>
    </source>
</evidence>
<evidence type="ECO:0000256" key="3">
    <source>
        <dbReference type="ARBA" id="ARBA00022490"/>
    </source>
</evidence>
<evidence type="ECO:0000256" key="6">
    <source>
        <dbReference type="SAM" id="MobiDB-lite"/>
    </source>
</evidence>
<dbReference type="InterPro" id="IPR026270">
    <property type="entry name" value="SRP72"/>
</dbReference>
<keyword evidence="4" id="KW-0256">Endoplasmic reticulum</keyword>